<dbReference type="InterPro" id="IPR038379">
    <property type="entry name" value="SecE_sf"/>
</dbReference>
<dbReference type="Proteomes" id="UP000186341">
    <property type="component" value="Unassembled WGS sequence"/>
</dbReference>
<dbReference type="Gene3D" id="1.20.5.1030">
    <property type="entry name" value="Preprotein translocase secy subunit"/>
    <property type="match status" value="1"/>
</dbReference>
<dbReference type="AlphaFoldDB" id="A0A1U7NEX8"/>
<keyword evidence="5 8" id="KW-1133">Transmembrane helix</keyword>
<dbReference type="GeneID" id="82203188"/>
<sequence length="65" mass="7269">MENNLKDPTFSPKAVLAELKKVQWPSLKQLFSTSGLVVIFTLLFGLYFFVCEMAASGLISWIVSL</sequence>
<dbReference type="GO" id="GO:0006605">
    <property type="term" value="P:protein targeting"/>
    <property type="evidence" value="ECO:0007669"/>
    <property type="project" value="InterPro"/>
</dbReference>
<evidence type="ECO:0000313" key="9">
    <source>
        <dbReference type="EMBL" id="OLU38444.1"/>
    </source>
</evidence>
<dbReference type="NCBIfam" id="TIGR00964">
    <property type="entry name" value="secE_bact"/>
    <property type="match status" value="1"/>
</dbReference>
<keyword evidence="2" id="KW-0813">Transport</keyword>
<gene>
    <name evidence="9" type="ORF">BO222_08410</name>
</gene>
<evidence type="ECO:0000313" key="10">
    <source>
        <dbReference type="Proteomes" id="UP000186341"/>
    </source>
</evidence>
<keyword evidence="3 8" id="KW-0812">Transmembrane</keyword>
<dbReference type="InterPro" id="IPR001901">
    <property type="entry name" value="Translocase_SecE/Sec61-g"/>
</dbReference>
<evidence type="ECO:0000256" key="2">
    <source>
        <dbReference type="ARBA" id="ARBA00022448"/>
    </source>
</evidence>
<dbReference type="GO" id="GO:0016020">
    <property type="term" value="C:membrane"/>
    <property type="evidence" value="ECO:0007669"/>
    <property type="project" value="UniProtKB-SubCell"/>
</dbReference>
<evidence type="ECO:0000256" key="5">
    <source>
        <dbReference type="ARBA" id="ARBA00022989"/>
    </source>
</evidence>
<evidence type="ECO:0000256" key="6">
    <source>
        <dbReference type="ARBA" id="ARBA00023010"/>
    </source>
</evidence>
<dbReference type="EMBL" id="MPJW01000165">
    <property type="protein sequence ID" value="OLU38444.1"/>
    <property type="molecule type" value="Genomic_DNA"/>
</dbReference>
<dbReference type="OrthoDB" id="1769252at2"/>
<dbReference type="GO" id="GO:0009306">
    <property type="term" value="P:protein secretion"/>
    <property type="evidence" value="ECO:0007669"/>
    <property type="project" value="InterPro"/>
</dbReference>
<name>A0A1U7NEX8_9FIRM</name>
<dbReference type="GO" id="GO:0008320">
    <property type="term" value="F:protein transmembrane transporter activity"/>
    <property type="evidence" value="ECO:0007669"/>
    <property type="project" value="InterPro"/>
</dbReference>
<evidence type="ECO:0000256" key="8">
    <source>
        <dbReference type="SAM" id="Phobius"/>
    </source>
</evidence>
<keyword evidence="7 8" id="KW-0472">Membrane</keyword>
<keyword evidence="4" id="KW-0653">Protein transport</keyword>
<evidence type="ECO:0000256" key="7">
    <source>
        <dbReference type="ARBA" id="ARBA00023136"/>
    </source>
</evidence>
<feature type="transmembrane region" description="Helical" evidence="8">
    <location>
        <begin position="30"/>
        <end position="50"/>
    </location>
</feature>
<proteinExistence type="predicted"/>
<protein>
    <submittedName>
        <fullName evidence="9">Preprotein translocase subunit SecE</fullName>
    </submittedName>
</protein>
<keyword evidence="6" id="KW-0811">Translocation</keyword>
<evidence type="ECO:0000256" key="3">
    <source>
        <dbReference type="ARBA" id="ARBA00022692"/>
    </source>
</evidence>
<comment type="subcellular location">
    <subcellularLocation>
        <location evidence="1">Membrane</location>
    </subcellularLocation>
</comment>
<accession>A0A1U7NEX8</accession>
<dbReference type="RefSeq" id="WP_075820144.1">
    <property type="nucleotide sequence ID" value="NZ_CAJUTZ010000090.1"/>
</dbReference>
<comment type="caution">
    <text evidence="9">The sequence shown here is derived from an EMBL/GenBank/DDBJ whole genome shotgun (WGS) entry which is preliminary data.</text>
</comment>
<organism evidence="9 10">
    <name type="scientific">Ileibacterium valens</name>
    <dbReference type="NCBI Taxonomy" id="1862668"/>
    <lineage>
        <taxon>Bacteria</taxon>
        <taxon>Bacillati</taxon>
        <taxon>Bacillota</taxon>
        <taxon>Erysipelotrichia</taxon>
        <taxon>Erysipelotrichales</taxon>
        <taxon>Erysipelotrichaceae</taxon>
        <taxon>Ileibacterium</taxon>
    </lineage>
</organism>
<evidence type="ECO:0000256" key="4">
    <source>
        <dbReference type="ARBA" id="ARBA00022927"/>
    </source>
</evidence>
<evidence type="ECO:0000256" key="1">
    <source>
        <dbReference type="ARBA" id="ARBA00004370"/>
    </source>
</evidence>
<dbReference type="GO" id="GO:0006886">
    <property type="term" value="P:intracellular protein transport"/>
    <property type="evidence" value="ECO:0007669"/>
    <property type="project" value="InterPro"/>
</dbReference>
<dbReference type="Pfam" id="PF00584">
    <property type="entry name" value="SecE"/>
    <property type="match status" value="1"/>
</dbReference>
<keyword evidence="10" id="KW-1185">Reference proteome</keyword>
<dbReference type="InterPro" id="IPR005807">
    <property type="entry name" value="SecE_bac"/>
</dbReference>
<reference evidence="9 10" key="1">
    <citation type="submission" date="2016-11" db="EMBL/GenBank/DDBJ databases">
        <title>Description of two novel members of the family Erysipelotrichaceae: Ileibacterium lipovorans gen. nov., sp. nov. and Dubosiella newyorkensis, gen. nov., sp. nov.</title>
        <authorList>
            <person name="Cox L.M."/>
            <person name="Sohn J."/>
            <person name="Tyrrell K.L."/>
            <person name="Citron D.M."/>
            <person name="Lawson P.A."/>
            <person name="Patel N.B."/>
            <person name="Iizumi T."/>
            <person name="Perez-Perez G.I."/>
            <person name="Goldstein E.J."/>
            <person name="Blaser M.J."/>
        </authorList>
    </citation>
    <scope>NUCLEOTIDE SEQUENCE [LARGE SCALE GENOMIC DNA]</scope>
    <source>
        <strain evidence="9 10">NYU-BL-A3</strain>
    </source>
</reference>